<evidence type="ECO:0000256" key="16">
    <source>
        <dbReference type="ARBA" id="ARBA00049209"/>
    </source>
</evidence>
<evidence type="ECO:0000256" key="4">
    <source>
        <dbReference type="ARBA" id="ARBA00009524"/>
    </source>
</evidence>
<comment type="cofactor">
    <cofactor evidence="17 18">
        <name>K(+)</name>
        <dbReference type="ChEBI" id="CHEBI:29103"/>
    </cofactor>
    <text evidence="17 18">Binds 1 potassium ion per subunit.</text>
</comment>
<evidence type="ECO:0000256" key="13">
    <source>
        <dbReference type="ARBA" id="ARBA00023268"/>
    </source>
</evidence>
<evidence type="ECO:0000256" key="17">
    <source>
        <dbReference type="HAMAP-Rule" id="MF_01966"/>
    </source>
</evidence>
<evidence type="ECO:0000256" key="9">
    <source>
        <dbReference type="ARBA" id="ARBA00022958"/>
    </source>
</evidence>
<comment type="caution">
    <text evidence="17">Lacks conserved residue(s) required for the propagation of feature annotation.</text>
</comment>
<sequence>MLSVYEKVNALDKRALEEWLLSEDVLMENAAMALERAVLQNASLGAKVIILCGSGDNGGDGYALARRLMGRFKTLVFEMKLAKSPMCQLQKERAKKVGVVIKAWEEKNEDLECDVLVDCVVGSAFKGGLEPFLDFESLSQKARFKIACDIPSGIDSKGRVDKRAFKADTTISMGAIKSCLLSDRAKDYVGELKVGHLGVFNQIYEIPTDTFLLEKSDLKLPLRDRKNAHKGDYGHAHVLLGKHSGAGLLSALSALSFGSGVVSIQALECEITSNNKPLELVFCENFPKKLSAFALGMGLENIPKDFKKWLGLAPCVLDAGVFYHKEVLQALEKEVILTPHPKEFLSLLKSVGINISMLELLDNKLEIARDFSQKYPKVVLLLKGANTLIAHQGRVFINNLGSVALAKAGSGDVLAGLIVSLLAQKYTPLDAAINASLAHALAGLEFKNHYALTPLDLIEKIKRL</sequence>
<evidence type="ECO:0000256" key="14">
    <source>
        <dbReference type="ARBA" id="ARBA00025153"/>
    </source>
</evidence>
<dbReference type="InterPro" id="IPR017953">
    <property type="entry name" value="Carbohydrate_kinase_pred_CS"/>
</dbReference>
<dbReference type="PROSITE" id="PS01050">
    <property type="entry name" value="YJEF_C_2"/>
    <property type="match status" value="1"/>
</dbReference>
<dbReference type="Gene3D" id="3.40.50.10260">
    <property type="entry name" value="YjeF N-terminal domain"/>
    <property type="match status" value="1"/>
</dbReference>
<comment type="catalytic activity">
    <reaction evidence="1 17 18">
        <text>(6R)-NADHX = (6S)-NADHX</text>
        <dbReference type="Rhea" id="RHEA:32215"/>
        <dbReference type="ChEBI" id="CHEBI:64074"/>
        <dbReference type="ChEBI" id="CHEBI:64075"/>
        <dbReference type="EC" id="5.1.99.6"/>
    </reaction>
</comment>
<dbReference type="SUPFAM" id="SSF64153">
    <property type="entry name" value="YjeF N-terminal domain-like"/>
    <property type="match status" value="1"/>
</dbReference>
<evidence type="ECO:0000256" key="15">
    <source>
        <dbReference type="ARBA" id="ARBA00048238"/>
    </source>
</evidence>
<feature type="domain" description="YjeF C-terminal" evidence="19">
    <location>
        <begin position="213"/>
        <end position="464"/>
    </location>
</feature>
<dbReference type="GO" id="GO:0046872">
    <property type="term" value="F:metal ion binding"/>
    <property type="evidence" value="ECO:0007669"/>
    <property type="project" value="UniProtKB-UniRule"/>
</dbReference>
<feature type="binding site" evidence="17">
    <location>
        <position position="152"/>
    </location>
    <ligand>
        <name>K(+)</name>
        <dbReference type="ChEBI" id="CHEBI:29103"/>
    </ligand>
</feature>
<dbReference type="Pfam" id="PF03853">
    <property type="entry name" value="YjeF_N"/>
    <property type="match status" value="1"/>
</dbReference>
<evidence type="ECO:0000256" key="1">
    <source>
        <dbReference type="ARBA" id="ARBA00000013"/>
    </source>
</evidence>
<evidence type="ECO:0000256" key="5">
    <source>
        <dbReference type="ARBA" id="ARBA00022723"/>
    </source>
</evidence>
<keyword evidence="11 17" id="KW-0413">Isomerase</keyword>
<dbReference type="GO" id="GO:0005524">
    <property type="term" value="F:ATP binding"/>
    <property type="evidence" value="ECO:0007669"/>
    <property type="project" value="UniProtKB-UniRule"/>
</dbReference>
<dbReference type="NCBIfam" id="TIGR00197">
    <property type="entry name" value="yjeF_nterm"/>
    <property type="match status" value="1"/>
</dbReference>
<dbReference type="InterPro" id="IPR029056">
    <property type="entry name" value="Ribokinase-like"/>
</dbReference>
<evidence type="ECO:0000256" key="8">
    <source>
        <dbReference type="ARBA" id="ARBA00022857"/>
    </source>
</evidence>
<dbReference type="PIRSF" id="PIRSF017184">
    <property type="entry name" value="Nnr"/>
    <property type="match status" value="1"/>
</dbReference>
<dbReference type="GO" id="GO:0052855">
    <property type="term" value="F:ADP-dependent NAD(P)H-hydrate dehydratase activity"/>
    <property type="evidence" value="ECO:0007669"/>
    <property type="project" value="UniProtKB-UniRule"/>
</dbReference>
<evidence type="ECO:0000256" key="7">
    <source>
        <dbReference type="ARBA" id="ARBA00022840"/>
    </source>
</evidence>
<dbReference type="Pfam" id="PF01256">
    <property type="entry name" value="Carb_kinase"/>
    <property type="match status" value="1"/>
</dbReference>
<keyword evidence="10 17" id="KW-0520">NAD</keyword>
<evidence type="ECO:0000259" key="19">
    <source>
        <dbReference type="PROSITE" id="PS51383"/>
    </source>
</evidence>
<feature type="binding site" evidence="17">
    <location>
        <position position="57"/>
    </location>
    <ligand>
        <name>K(+)</name>
        <dbReference type="ChEBI" id="CHEBI:29103"/>
    </ligand>
</feature>
<evidence type="ECO:0000256" key="12">
    <source>
        <dbReference type="ARBA" id="ARBA00023239"/>
    </source>
</evidence>
<comment type="function">
    <text evidence="17">Catalyzes the epimerization of the S- and R-forms of NAD(P)HX, a damaged form of NAD(P)H that is a result of enzymatic or heat-dependent hydration. This is a prerequisite for the S-specific NAD(P)H-hydrate dehydratase to allow the repair of both epimers of NAD(P)HX.</text>
</comment>
<evidence type="ECO:0000256" key="2">
    <source>
        <dbReference type="ARBA" id="ARBA00000909"/>
    </source>
</evidence>
<comment type="similarity">
    <text evidence="4 18">In the C-terminal section; belongs to the NnrD/CARKD family.</text>
</comment>
<evidence type="ECO:0000256" key="10">
    <source>
        <dbReference type="ARBA" id="ARBA00023027"/>
    </source>
</evidence>
<comment type="catalytic activity">
    <reaction evidence="2 17 18">
        <text>(6R)-NADPHX = (6S)-NADPHX</text>
        <dbReference type="Rhea" id="RHEA:32227"/>
        <dbReference type="ChEBI" id="CHEBI:64076"/>
        <dbReference type="ChEBI" id="CHEBI:64077"/>
        <dbReference type="EC" id="5.1.99.6"/>
    </reaction>
</comment>
<dbReference type="EC" id="5.1.99.6" evidence="17"/>
<keyword evidence="13" id="KW-0511">Multifunctional enzyme</keyword>
<evidence type="ECO:0000259" key="20">
    <source>
        <dbReference type="PROSITE" id="PS51385"/>
    </source>
</evidence>
<keyword evidence="5 17" id="KW-0479">Metal-binding</keyword>
<evidence type="ECO:0000256" key="6">
    <source>
        <dbReference type="ARBA" id="ARBA00022741"/>
    </source>
</evidence>
<keyword evidence="12 18" id="KW-0456">Lyase</keyword>
<comment type="function">
    <text evidence="14 18">Bifunctional enzyme that catalyzes the epimerization of the S- and R-forms of NAD(P)HX and the dehydration of the S-form of NAD(P)HX at the expense of ADP, which is converted to AMP. This allows the repair of both epimers of NAD(P)HX, a damaged form of NAD(P)H that is a result of enzymatic or heat-dependent hydration.</text>
</comment>
<dbReference type="HAMAP" id="MF_01966">
    <property type="entry name" value="NADHX_epimerase"/>
    <property type="match status" value="1"/>
</dbReference>
<evidence type="ECO:0000256" key="3">
    <source>
        <dbReference type="ARBA" id="ARBA00006001"/>
    </source>
</evidence>
<reference evidence="21 22" key="1">
    <citation type="submission" date="2016-12" db="EMBL/GenBank/DDBJ databases">
        <authorList>
            <person name="Song W.-J."/>
            <person name="Kurnit D.M."/>
        </authorList>
    </citation>
    <scope>NUCLEOTIDE SEQUENCE [LARGE SCALE GENOMIC DNA]</scope>
    <source>
        <strain evidence="21">BCM-300</strain>
    </source>
</reference>
<dbReference type="AlphaFoldDB" id="A0A238GWX2"/>
<keyword evidence="6 17" id="KW-0547">Nucleotide-binding</keyword>
<comment type="catalytic activity">
    <reaction evidence="16 18">
        <text>(6S)-NADPHX + ADP = AMP + phosphate + NADPH + H(+)</text>
        <dbReference type="Rhea" id="RHEA:32235"/>
        <dbReference type="ChEBI" id="CHEBI:15378"/>
        <dbReference type="ChEBI" id="CHEBI:43474"/>
        <dbReference type="ChEBI" id="CHEBI:57783"/>
        <dbReference type="ChEBI" id="CHEBI:64076"/>
        <dbReference type="ChEBI" id="CHEBI:456215"/>
        <dbReference type="ChEBI" id="CHEBI:456216"/>
        <dbReference type="EC" id="4.2.1.136"/>
    </reaction>
</comment>
<gene>
    <name evidence="17" type="primary">nnrE</name>
    <name evidence="21" type="ORF">BCM300_01306</name>
</gene>
<protein>
    <recommendedName>
        <fullName evidence="17">NAD(P)H-hydrate epimerase</fullName>
        <ecNumber evidence="17">5.1.99.6</ecNumber>
    </recommendedName>
    <alternativeName>
        <fullName evidence="17">NAD(P)HX epimerase</fullName>
    </alternativeName>
</protein>
<keyword evidence="8 17" id="KW-0521">NADP</keyword>
<evidence type="ECO:0000256" key="18">
    <source>
        <dbReference type="PIRNR" id="PIRNR017184"/>
    </source>
</evidence>
<feature type="binding site" evidence="17">
    <location>
        <position position="118"/>
    </location>
    <ligand>
        <name>K(+)</name>
        <dbReference type="ChEBI" id="CHEBI:29103"/>
    </ligand>
</feature>
<feature type="binding site" evidence="17">
    <location>
        <begin position="56"/>
        <end position="60"/>
    </location>
    <ligand>
        <name>(6S)-NADPHX</name>
        <dbReference type="ChEBI" id="CHEBI:64076"/>
    </ligand>
</feature>
<feature type="binding site" evidence="17">
    <location>
        <position position="149"/>
    </location>
    <ligand>
        <name>(6S)-NADPHX</name>
        <dbReference type="ChEBI" id="CHEBI:64076"/>
    </ligand>
</feature>
<proteinExistence type="inferred from homology"/>
<evidence type="ECO:0000313" key="21">
    <source>
        <dbReference type="EMBL" id="SMA53274.1"/>
    </source>
</evidence>
<dbReference type="GO" id="GO:0110051">
    <property type="term" value="P:metabolite repair"/>
    <property type="evidence" value="ECO:0007669"/>
    <property type="project" value="TreeGrafter"/>
</dbReference>
<dbReference type="GO" id="GO:0052856">
    <property type="term" value="F:NAD(P)HX epimerase activity"/>
    <property type="evidence" value="ECO:0007669"/>
    <property type="project" value="UniProtKB-UniRule"/>
</dbReference>
<dbReference type="PROSITE" id="PS51383">
    <property type="entry name" value="YJEF_C_3"/>
    <property type="match status" value="1"/>
</dbReference>
<dbReference type="FunFam" id="3.40.1190.20:FF:000106">
    <property type="entry name" value="Bifunctional NAD(P)H-hydrate repair enzyme Nnr"/>
    <property type="match status" value="1"/>
</dbReference>
<evidence type="ECO:0000256" key="11">
    <source>
        <dbReference type="ARBA" id="ARBA00023235"/>
    </source>
</evidence>
<dbReference type="EMBL" id="LT837687">
    <property type="protein sequence ID" value="SMA53274.1"/>
    <property type="molecule type" value="Genomic_DNA"/>
</dbReference>
<dbReference type="InterPro" id="IPR030677">
    <property type="entry name" value="Nnr"/>
</dbReference>
<name>A0A238GWX2_HELPX</name>
<dbReference type="RefSeq" id="WP_089087189.1">
    <property type="nucleotide sequence ID" value="NZ_LT635456.1"/>
</dbReference>
<keyword evidence="7 18" id="KW-0067">ATP-binding</keyword>
<organism evidence="21 22">
    <name type="scientific">Helicobacter pylori</name>
    <name type="common">Campylobacter pylori</name>
    <dbReference type="NCBI Taxonomy" id="210"/>
    <lineage>
        <taxon>Bacteria</taxon>
        <taxon>Pseudomonadati</taxon>
        <taxon>Campylobacterota</taxon>
        <taxon>Epsilonproteobacteria</taxon>
        <taxon>Campylobacterales</taxon>
        <taxon>Helicobacteraceae</taxon>
        <taxon>Helicobacter</taxon>
    </lineage>
</organism>
<accession>A0A238GWX2</accession>
<dbReference type="PROSITE" id="PS51385">
    <property type="entry name" value="YJEF_N"/>
    <property type="match status" value="1"/>
</dbReference>
<feature type="domain" description="YjeF N-terminal" evidence="20">
    <location>
        <begin position="8"/>
        <end position="205"/>
    </location>
</feature>
<dbReference type="InterPro" id="IPR004443">
    <property type="entry name" value="YjeF_N_dom"/>
</dbReference>
<dbReference type="PANTHER" id="PTHR12592">
    <property type="entry name" value="ATP-DEPENDENT (S)-NAD(P)H-HYDRATE DEHYDRATASE FAMILY MEMBER"/>
    <property type="match status" value="1"/>
</dbReference>
<comment type="similarity">
    <text evidence="17">Belongs to the NnrE/AIBP family.</text>
</comment>
<dbReference type="InterPro" id="IPR036652">
    <property type="entry name" value="YjeF_N_dom_sf"/>
</dbReference>
<keyword evidence="9 17" id="KW-0630">Potassium</keyword>
<dbReference type="CDD" id="cd01171">
    <property type="entry name" value="YXKO-related"/>
    <property type="match status" value="1"/>
</dbReference>
<dbReference type="Gene3D" id="3.40.1190.20">
    <property type="match status" value="1"/>
</dbReference>
<comment type="similarity">
    <text evidence="3 18">In the N-terminal section; belongs to the NnrE/AIBP family.</text>
</comment>
<evidence type="ECO:0000313" key="22">
    <source>
        <dbReference type="Proteomes" id="UP000198366"/>
    </source>
</evidence>
<dbReference type="Proteomes" id="UP000198366">
    <property type="component" value="Chromosome I"/>
</dbReference>
<dbReference type="NCBIfam" id="TIGR00196">
    <property type="entry name" value="yjeF_cterm"/>
    <property type="match status" value="1"/>
</dbReference>
<dbReference type="SUPFAM" id="SSF53613">
    <property type="entry name" value="Ribokinase-like"/>
    <property type="match status" value="1"/>
</dbReference>
<dbReference type="PANTHER" id="PTHR12592:SF0">
    <property type="entry name" value="ATP-DEPENDENT (S)-NAD(P)H-HYDRATE DEHYDRATASE"/>
    <property type="match status" value="1"/>
</dbReference>
<comment type="catalytic activity">
    <reaction evidence="15 18">
        <text>(6S)-NADHX + ADP = AMP + phosphate + NADH + H(+)</text>
        <dbReference type="Rhea" id="RHEA:32223"/>
        <dbReference type="ChEBI" id="CHEBI:15378"/>
        <dbReference type="ChEBI" id="CHEBI:43474"/>
        <dbReference type="ChEBI" id="CHEBI:57945"/>
        <dbReference type="ChEBI" id="CHEBI:64074"/>
        <dbReference type="ChEBI" id="CHEBI:456215"/>
        <dbReference type="ChEBI" id="CHEBI:456216"/>
        <dbReference type="EC" id="4.2.1.136"/>
    </reaction>
</comment>
<dbReference type="InterPro" id="IPR000631">
    <property type="entry name" value="CARKD"/>
</dbReference>